<evidence type="ECO:0000313" key="3">
    <source>
        <dbReference type="Proteomes" id="UP001501600"/>
    </source>
</evidence>
<evidence type="ECO:0000256" key="1">
    <source>
        <dbReference type="SAM" id="MobiDB-lite"/>
    </source>
</evidence>
<protein>
    <submittedName>
        <fullName evidence="2">Uncharacterized protein</fullName>
    </submittedName>
</protein>
<feature type="compositionally biased region" description="Basic and acidic residues" evidence="1">
    <location>
        <begin position="1"/>
        <end position="26"/>
    </location>
</feature>
<accession>A0ABP9S2C0</accession>
<comment type="caution">
    <text evidence="2">The sequence shown here is derived from an EMBL/GenBank/DDBJ whole genome shotgun (WGS) entry which is preliminary data.</text>
</comment>
<proteinExistence type="predicted"/>
<name>A0ABP9S2C0_9GAMM</name>
<sequence>MKKGGKEGESKKKEVTPKRVPERHLEFSNNKRLLRGRPGPTVRTPFPKRWIHVKKKA</sequence>
<feature type="region of interest" description="Disordered" evidence="1">
    <location>
        <begin position="1"/>
        <end position="45"/>
    </location>
</feature>
<keyword evidence="3" id="KW-1185">Reference proteome</keyword>
<dbReference type="EMBL" id="BAABLF010000006">
    <property type="protein sequence ID" value="GAA5189617.1"/>
    <property type="molecule type" value="Genomic_DNA"/>
</dbReference>
<organism evidence="2 3">
    <name type="scientific">Ferrimonas gelatinilytica</name>
    <dbReference type="NCBI Taxonomy" id="1255257"/>
    <lineage>
        <taxon>Bacteria</taxon>
        <taxon>Pseudomonadati</taxon>
        <taxon>Pseudomonadota</taxon>
        <taxon>Gammaproteobacteria</taxon>
        <taxon>Alteromonadales</taxon>
        <taxon>Ferrimonadaceae</taxon>
        <taxon>Ferrimonas</taxon>
    </lineage>
</organism>
<evidence type="ECO:0000313" key="2">
    <source>
        <dbReference type="EMBL" id="GAA5189617.1"/>
    </source>
</evidence>
<dbReference type="Proteomes" id="UP001501600">
    <property type="component" value="Unassembled WGS sequence"/>
</dbReference>
<gene>
    <name evidence="2" type="ORF">GCM10025772_12430</name>
</gene>
<reference evidence="3" key="1">
    <citation type="journal article" date="2019" name="Int. J. Syst. Evol. Microbiol.">
        <title>The Global Catalogue of Microorganisms (GCM) 10K type strain sequencing project: providing services to taxonomists for standard genome sequencing and annotation.</title>
        <authorList>
            <consortium name="The Broad Institute Genomics Platform"/>
            <consortium name="The Broad Institute Genome Sequencing Center for Infectious Disease"/>
            <person name="Wu L."/>
            <person name="Ma J."/>
        </authorList>
    </citation>
    <scope>NUCLEOTIDE SEQUENCE [LARGE SCALE GENOMIC DNA]</scope>
    <source>
        <strain evidence="3">JCM 18720</strain>
    </source>
</reference>